<proteinExistence type="predicted"/>
<accession>A0A660S966</accession>
<protein>
    <submittedName>
        <fullName evidence="2">Uncharacterized protein</fullName>
    </submittedName>
</protein>
<evidence type="ECO:0000313" key="3">
    <source>
        <dbReference type="Proteomes" id="UP000282321"/>
    </source>
</evidence>
<gene>
    <name evidence="2" type="ORF">DRP44_02900</name>
</gene>
<feature type="transmembrane region" description="Helical" evidence="1">
    <location>
        <begin position="55"/>
        <end position="73"/>
    </location>
</feature>
<evidence type="ECO:0000313" key="2">
    <source>
        <dbReference type="EMBL" id="RKX67091.1"/>
    </source>
</evidence>
<name>A0A660S966_UNCT6</name>
<dbReference type="EMBL" id="QNBC01000026">
    <property type="protein sequence ID" value="RKX67091.1"/>
    <property type="molecule type" value="Genomic_DNA"/>
</dbReference>
<sequence>MKSSFIKYYLVSLIFLFTVTSTLFADKKAVAFGSSDFYAVHRAKRDARKDTNGCLWFSAGFLTNLVGVGIAIMDDPKPRESALIGKSPEYIVKYTKEYKSEKRNIETRYSITGCIVFAITYCILIFNLTS</sequence>
<feature type="transmembrane region" description="Helical" evidence="1">
    <location>
        <begin position="109"/>
        <end position="128"/>
    </location>
</feature>
<dbReference type="Proteomes" id="UP000282321">
    <property type="component" value="Unassembled WGS sequence"/>
</dbReference>
<comment type="caution">
    <text evidence="2">The sequence shown here is derived from an EMBL/GenBank/DDBJ whole genome shotgun (WGS) entry which is preliminary data.</text>
</comment>
<organism evidence="2 3">
    <name type="scientific">candidate division TA06 bacterium</name>
    <dbReference type="NCBI Taxonomy" id="2250710"/>
    <lineage>
        <taxon>Bacteria</taxon>
        <taxon>Bacteria division TA06</taxon>
    </lineage>
</organism>
<evidence type="ECO:0000256" key="1">
    <source>
        <dbReference type="SAM" id="Phobius"/>
    </source>
</evidence>
<keyword evidence="1" id="KW-1133">Transmembrane helix</keyword>
<keyword evidence="1" id="KW-0812">Transmembrane</keyword>
<dbReference type="AlphaFoldDB" id="A0A660S966"/>
<reference evidence="2 3" key="1">
    <citation type="submission" date="2018-06" db="EMBL/GenBank/DDBJ databases">
        <title>Extensive metabolic versatility and redundancy in microbially diverse, dynamic hydrothermal sediments.</title>
        <authorList>
            <person name="Dombrowski N."/>
            <person name="Teske A."/>
            <person name="Baker B.J."/>
        </authorList>
    </citation>
    <scope>NUCLEOTIDE SEQUENCE [LARGE SCALE GENOMIC DNA]</scope>
    <source>
        <strain evidence="2">B35_G9</strain>
    </source>
</reference>
<keyword evidence="1" id="KW-0472">Membrane</keyword>